<dbReference type="OrthoDB" id="1111114at2759"/>
<dbReference type="SUPFAM" id="SSF56672">
    <property type="entry name" value="DNA/RNA polymerases"/>
    <property type="match status" value="1"/>
</dbReference>
<dbReference type="PANTHER" id="PTHR35046">
    <property type="entry name" value="ZINC KNUCKLE (CCHC-TYPE) FAMILY PROTEIN"/>
    <property type="match status" value="1"/>
</dbReference>
<dbReference type="GO" id="GO:0003964">
    <property type="term" value="F:RNA-directed DNA polymerase activity"/>
    <property type="evidence" value="ECO:0007669"/>
    <property type="project" value="UniProtKB-KW"/>
</dbReference>
<evidence type="ECO:0000313" key="17">
    <source>
        <dbReference type="Proteomes" id="UP000504610"/>
    </source>
</evidence>
<keyword evidence="8" id="KW-0460">Magnesium</keyword>
<evidence type="ECO:0000256" key="1">
    <source>
        <dbReference type="ARBA" id="ARBA00022670"/>
    </source>
</evidence>
<dbReference type="GO" id="GO:0008270">
    <property type="term" value="F:zinc ion binding"/>
    <property type="evidence" value="ECO:0007669"/>
    <property type="project" value="UniProtKB-KW"/>
</dbReference>
<evidence type="ECO:0000256" key="10">
    <source>
        <dbReference type="ARBA" id="ARBA00022908"/>
    </source>
</evidence>
<dbReference type="GO" id="GO:0003723">
    <property type="term" value="F:RNA binding"/>
    <property type="evidence" value="ECO:0007669"/>
    <property type="project" value="UniProtKB-KW"/>
</dbReference>
<dbReference type="Gene3D" id="3.30.70.270">
    <property type="match status" value="2"/>
</dbReference>
<dbReference type="PROSITE" id="PS00141">
    <property type="entry name" value="ASP_PROTEASE"/>
    <property type="match status" value="1"/>
</dbReference>
<evidence type="ECO:0000256" key="5">
    <source>
        <dbReference type="ARBA" id="ARBA00022750"/>
    </source>
</evidence>
<dbReference type="InterPro" id="IPR036875">
    <property type="entry name" value="Znf_CCHC_sf"/>
</dbReference>
<dbReference type="InterPro" id="IPR005162">
    <property type="entry name" value="Retrotrans_gag_dom"/>
</dbReference>
<evidence type="ECO:0000256" key="11">
    <source>
        <dbReference type="ARBA" id="ARBA00022918"/>
    </source>
</evidence>
<gene>
    <name evidence="18" type="primary">LOC130507034</name>
</gene>
<feature type="compositionally biased region" description="Low complexity" evidence="14">
    <location>
        <begin position="286"/>
        <end position="308"/>
    </location>
</feature>
<evidence type="ECO:0000256" key="9">
    <source>
        <dbReference type="ARBA" id="ARBA00022884"/>
    </source>
</evidence>
<keyword evidence="2" id="KW-0808">Transferase</keyword>
<dbReference type="KEGG" id="rsz:130507034"/>
<dbReference type="SUPFAM" id="SSF57756">
    <property type="entry name" value="Retrovirus zinc finger-like domains"/>
    <property type="match status" value="1"/>
</dbReference>
<dbReference type="Pfam" id="PF03732">
    <property type="entry name" value="Retrotrans_gag"/>
    <property type="match status" value="1"/>
</dbReference>
<keyword evidence="12" id="KW-0238">DNA-binding</keyword>
<feature type="compositionally biased region" description="Basic and acidic residues" evidence="14">
    <location>
        <begin position="89"/>
        <end position="107"/>
    </location>
</feature>
<dbReference type="Gene3D" id="4.10.60.10">
    <property type="entry name" value="Zinc finger, CCHC-type"/>
    <property type="match status" value="1"/>
</dbReference>
<dbReference type="FunFam" id="3.10.10.10:FF:000007">
    <property type="entry name" value="Retrovirus-related Pol polyprotein from transposon 17.6-like Protein"/>
    <property type="match status" value="1"/>
</dbReference>
<evidence type="ECO:0000313" key="18">
    <source>
        <dbReference type="RefSeq" id="XP_056857728.1"/>
    </source>
</evidence>
<feature type="domain" description="Reverse transcriptase" evidence="16">
    <location>
        <begin position="642"/>
        <end position="821"/>
    </location>
</feature>
<keyword evidence="9" id="KW-0694">RNA-binding</keyword>
<dbReference type="GO" id="GO:0015074">
    <property type="term" value="P:DNA integration"/>
    <property type="evidence" value="ECO:0007669"/>
    <property type="project" value="UniProtKB-KW"/>
</dbReference>
<dbReference type="GO" id="GO:0003677">
    <property type="term" value="F:DNA binding"/>
    <property type="evidence" value="ECO:0007669"/>
    <property type="project" value="UniProtKB-KW"/>
</dbReference>
<dbReference type="Pfam" id="PF17919">
    <property type="entry name" value="RT_RNaseH_2"/>
    <property type="match status" value="1"/>
</dbReference>
<keyword evidence="4" id="KW-0540">Nuclease</keyword>
<dbReference type="Pfam" id="PF13650">
    <property type="entry name" value="Asp_protease_2"/>
    <property type="match status" value="1"/>
</dbReference>
<accession>A0A9W3D1W8</accession>
<dbReference type="Gene3D" id="2.40.70.10">
    <property type="entry name" value="Acid Proteases"/>
    <property type="match status" value="1"/>
</dbReference>
<feature type="domain" description="CCHC-type" evidence="15">
    <location>
        <begin position="328"/>
        <end position="344"/>
    </location>
</feature>
<feature type="region of interest" description="Disordered" evidence="14">
    <location>
        <begin position="41"/>
        <end position="107"/>
    </location>
</feature>
<dbReference type="GO" id="GO:0004519">
    <property type="term" value="F:endonuclease activity"/>
    <property type="evidence" value="ECO:0007669"/>
    <property type="project" value="UniProtKB-KW"/>
</dbReference>
<feature type="region of interest" description="Disordered" evidence="14">
    <location>
        <begin position="1"/>
        <end position="23"/>
    </location>
</feature>
<keyword evidence="1" id="KW-0645">Protease</keyword>
<sequence>MVRKTRSQQYQADDDLPATQQSVNELQQQIAALTTAVAALTARQTPPAHPRRNDQLSVHDDTDEDDENPFAPLRQQQQQHQQQQRRQRRNYDHDDSGSDNEHNDSSWKKSFKLNFPEYHGSTTAEDLLDWFVTVEEIIEFKQIPLDRCVPIIAIQFRERAAAWWSQVKTTRARLGKSKITTWDKLKREMQKNFLPYNYDQLMFQKFQNLRQGSRTVDEYATEFFKMINRVELKDTEQQLVMRFVGGLRQQIQFTINLFRPDSISEAHQQALTIEAQTRNGFSAWGTSRQTRAPPATTPSTPVGTSSTNTETAIVPADTQKQTRPPGFRCYSCGETGHRISACPNKGRRGLLLNEQNNDDDDLVEGDDDPCDEEELVADSGSLLMLRRSCLAPHSTSQNPQRNNLFHSKCTIKGKVCNFIIDSGSSENVISSEAVNKLSLTEESHPSPYKLAWLQHDNDVSVTKRTMVSFSVGDSYHDSLYCDIVPMDACHLLLGRPWESDRRVIHDGFHNTYSFRFNNHKFVLKPSPPASTSPPSTTLAASPSSLLLHRAPFEAQMKEAGMVILLVLSPASSITPSVPPQLHDLLAEFSDVFPDDLPAGLPPLRDIQHRIDLVPDAALPNRSHYRMSPSEHEELRKQVEDLLAKGFVRESLSPCAVPALLIPKKDGSWRMCVDSRAINKITVRYRFPIPRLDDLLDQIGSASVFSKLDLRSGYHQIRVHPGDEWKTAFKTREGLFEWMVMPFGLSNAPSTFMRIMNQALRPFIGKFVVVYFDDILIFSASMAEHVLHLREVLSVLRRDQFFATRKKCAFAVNEVHFLGYIVSDRGLSVDPGKVEAIRSWPRPTTLTETRSFHGLASFYRRFVPQFSSLMSPITDCIRDGKFSWTPAADHAFQVIKDKLCTTPILALPNFNAVFELHTDASKSGIGAVLSQQN</sequence>
<feature type="compositionally biased region" description="Basic and acidic residues" evidence="14">
    <location>
        <begin position="51"/>
        <end position="60"/>
    </location>
</feature>
<keyword evidence="7" id="KW-0378">Hydrolase</keyword>
<keyword evidence="6" id="KW-0255">Endonuclease</keyword>
<dbReference type="Gene3D" id="3.10.10.10">
    <property type="entry name" value="HIV Type 1 Reverse Transcriptase, subunit A, domain 1"/>
    <property type="match status" value="1"/>
</dbReference>
<dbReference type="InterPro" id="IPR043502">
    <property type="entry name" value="DNA/RNA_pol_sf"/>
</dbReference>
<dbReference type="InterPro" id="IPR043128">
    <property type="entry name" value="Rev_trsase/Diguanyl_cyclase"/>
</dbReference>
<keyword evidence="3" id="KW-0548">Nucleotidyltransferase</keyword>
<dbReference type="Proteomes" id="UP000504610">
    <property type="component" value="Unplaced"/>
</dbReference>
<name>A0A9W3D1W8_RAPSA</name>
<keyword evidence="17" id="KW-1185">Reference proteome</keyword>
<reference evidence="18" key="1">
    <citation type="submission" date="2025-08" db="UniProtKB">
        <authorList>
            <consortium name="RefSeq"/>
        </authorList>
    </citation>
    <scope>IDENTIFICATION</scope>
    <source>
        <tissue evidence="18">Leaf</tissue>
    </source>
</reference>
<evidence type="ECO:0000256" key="14">
    <source>
        <dbReference type="SAM" id="MobiDB-lite"/>
    </source>
</evidence>
<evidence type="ECO:0000256" key="13">
    <source>
        <dbReference type="PROSITE-ProRule" id="PRU00047"/>
    </source>
</evidence>
<keyword evidence="10" id="KW-0229">DNA integration</keyword>
<dbReference type="FunFam" id="3.30.70.270:FF:000020">
    <property type="entry name" value="Transposon Tf2-6 polyprotein-like Protein"/>
    <property type="match status" value="1"/>
</dbReference>
<dbReference type="InterPro" id="IPR001969">
    <property type="entry name" value="Aspartic_peptidase_AS"/>
</dbReference>
<keyword evidence="13" id="KW-0862">Zinc</keyword>
<dbReference type="RefSeq" id="XP_056857728.1">
    <property type="nucleotide sequence ID" value="XM_057001748.1"/>
</dbReference>
<feature type="region of interest" description="Disordered" evidence="14">
    <location>
        <begin position="284"/>
        <end position="308"/>
    </location>
</feature>
<evidence type="ECO:0000256" key="12">
    <source>
        <dbReference type="ARBA" id="ARBA00023125"/>
    </source>
</evidence>
<evidence type="ECO:0000259" key="15">
    <source>
        <dbReference type="PROSITE" id="PS50158"/>
    </source>
</evidence>
<evidence type="ECO:0000256" key="6">
    <source>
        <dbReference type="ARBA" id="ARBA00022759"/>
    </source>
</evidence>
<dbReference type="Pfam" id="PF00078">
    <property type="entry name" value="RVT_1"/>
    <property type="match status" value="1"/>
</dbReference>
<evidence type="ECO:0000256" key="8">
    <source>
        <dbReference type="ARBA" id="ARBA00022842"/>
    </source>
</evidence>
<evidence type="ECO:0000256" key="4">
    <source>
        <dbReference type="ARBA" id="ARBA00022722"/>
    </source>
</evidence>
<dbReference type="Pfam" id="PF00098">
    <property type="entry name" value="zf-CCHC"/>
    <property type="match status" value="1"/>
</dbReference>
<keyword evidence="11" id="KW-0695">RNA-directed DNA polymerase</keyword>
<dbReference type="GeneID" id="130507034"/>
<dbReference type="InterPro" id="IPR041577">
    <property type="entry name" value="RT_RNaseH_2"/>
</dbReference>
<dbReference type="InterPro" id="IPR001878">
    <property type="entry name" value="Znf_CCHC"/>
</dbReference>
<evidence type="ECO:0000256" key="7">
    <source>
        <dbReference type="ARBA" id="ARBA00022801"/>
    </source>
</evidence>
<dbReference type="GO" id="GO:0006508">
    <property type="term" value="P:proteolysis"/>
    <property type="evidence" value="ECO:0007669"/>
    <property type="project" value="UniProtKB-KW"/>
</dbReference>
<dbReference type="CDD" id="cd01647">
    <property type="entry name" value="RT_LTR"/>
    <property type="match status" value="1"/>
</dbReference>
<dbReference type="GO" id="GO:0004190">
    <property type="term" value="F:aspartic-type endopeptidase activity"/>
    <property type="evidence" value="ECO:0007669"/>
    <property type="project" value="UniProtKB-KW"/>
</dbReference>
<keyword evidence="13" id="KW-0863">Zinc-finger</keyword>
<dbReference type="InterPro" id="IPR000477">
    <property type="entry name" value="RT_dom"/>
</dbReference>
<dbReference type="PANTHER" id="PTHR35046:SF18">
    <property type="entry name" value="RNA-DIRECTED DNA POLYMERASE"/>
    <property type="match status" value="1"/>
</dbReference>
<dbReference type="PROSITE" id="PS50878">
    <property type="entry name" value="RT_POL"/>
    <property type="match status" value="1"/>
</dbReference>
<dbReference type="SMART" id="SM00343">
    <property type="entry name" value="ZnF_C2HC"/>
    <property type="match status" value="1"/>
</dbReference>
<dbReference type="CDD" id="cd00303">
    <property type="entry name" value="retropepsin_like"/>
    <property type="match status" value="1"/>
</dbReference>
<dbReference type="AlphaFoldDB" id="A0A9W3D1W8"/>
<keyword evidence="13" id="KW-0479">Metal-binding</keyword>
<dbReference type="InterPro" id="IPR021109">
    <property type="entry name" value="Peptidase_aspartic_dom_sf"/>
</dbReference>
<evidence type="ECO:0000256" key="3">
    <source>
        <dbReference type="ARBA" id="ARBA00022695"/>
    </source>
</evidence>
<proteinExistence type="predicted"/>
<keyword evidence="5" id="KW-0064">Aspartyl protease</keyword>
<protein>
    <submittedName>
        <fullName evidence="18">Uncharacterized protein LOC130507034</fullName>
    </submittedName>
</protein>
<organism evidence="17 18">
    <name type="scientific">Raphanus sativus</name>
    <name type="common">Radish</name>
    <name type="synonym">Raphanus raphanistrum var. sativus</name>
    <dbReference type="NCBI Taxonomy" id="3726"/>
    <lineage>
        <taxon>Eukaryota</taxon>
        <taxon>Viridiplantae</taxon>
        <taxon>Streptophyta</taxon>
        <taxon>Embryophyta</taxon>
        <taxon>Tracheophyta</taxon>
        <taxon>Spermatophyta</taxon>
        <taxon>Magnoliopsida</taxon>
        <taxon>eudicotyledons</taxon>
        <taxon>Gunneridae</taxon>
        <taxon>Pentapetalae</taxon>
        <taxon>rosids</taxon>
        <taxon>malvids</taxon>
        <taxon>Brassicales</taxon>
        <taxon>Brassicaceae</taxon>
        <taxon>Brassiceae</taxon>
        <taxon>Raphanus</taxon>
    </lineage>
</organism>
<evidence type="ECO:0000256" key="2">
    <source>
        <dbReference type="ARBA" id="ARBA00022679"/>
    </source>
</evidence>
<dbReference type="PROSITE" id="PS50158">
    <property type="entry name" value="ZF_CCHC"/>
    <property type="match status" value="1"/>
</dbReference>
<evidence type="ECO:0000259" key="16">
    <source>
        <dbReference type="PROSITE" id="PS50878"/>
    </source>
</evidence>